<dbReference type="EMBL" id="JAFLVT010000006">
    <property type="protein sequence ID" value="MBO0448743.1"/>
    <property type="molecule type" value="Genomic_DNA"/>
</dbReference>
<evidence type="ECO:0000256" key="1">
    <source>
        <dbReference type="SAM" id="Phobius"/>
    </source>
</evidence>
<proteinExistence type="predicted"/>
<comment type="caution">
    <text evidence="2">The sequence shown here is derived from an EMBL/GenBank/DDBJ whole genome shotgun (WGS) entry which is preliminary data.</text>
</comment>
<dbReference type="Proteomes" id="UP000664256">
    <property type="component" value="Unassembled WGS sequence"/>
</dbReference>
<sequence length="76" mass="8621">MDFKRIVKLGVVCIGIGFVSIAAAFIISGGDLQAISGGHQDAWYRVIRFDSDDFSDTKHEDEWEKVEHKLDNMFED</sequence>
<keyword evidence="1" id="KW-1133">Transmembrane helix</keyword>
<accession>A0ABS3H804</accession>
<evidence type="ECO:0000313" key="3">
    <source>
        <dbReference type="Proteomes" id="UP000664256"/>
    </source>
</evidence>
<feature type="transmembrane region" description="Helical" evidence="1">
    <location>
        <begin position="6"/>
        <end position="27"/>
    </location>
</feature>
<keyword evidence="1" id="KW-0812">Transmembrane</keyword>
<gene>
    <name evidence="2" type="ORF">JZO76_04260</name>
</gene>
<dbReference type="RefSeq" id="WP_206902942.1">
    <property type="nucleotide sequence ID" value="NZ_JAFLVT010000006.1"/>
</dbReference>
<reference evidence="2 3" key="1">
    <citation type="submission" date="2021-03" db="EMBL/GenBank/DDBJ databases">
        <title>Enterococcal diversity collection.</title>
        <authorList>
            <person name="Gilmore M.S."/>
            <person name="Schwartzman J."/>
            <person name="Van Tyne D."/>
            <person name="Martin M."/>
            <person name="Earl A.M."/>
            <person name="Manson A.L."/>
            <person name="Straub T."/>
            <person name="Salamzade R."/>
            <person name="Saavedra J."/>
            <person name="Lebreton F."/>
            <person name="Prichula J."/>
            <person name="Schaufler K."/>
            <person name="Gaca A."/>
            <person name="Sgardioli B."/>
            <person name="Wagenaar J."/>
            <person name="Strong T."/>
        </authorList>
    </citation>
    <scope>NUCLEOTIDE SEQUENCE [LARGE SCALE GENOMIC DNA]</scope>
    <source>
        <strain evidence="2 3">MJM12</strain>
    </source>
</reference>
<name>A0ABS3H804_9ENTE</name>
<protein>
    <submittedName>
        <fullName evidence="2">Uncharacterized protein</fullName>
    </submittedName>
</protein>
<evidence type="ECO:0000313" key="2">
    <source>
        <dbReference type="EMBL" id="MBO0448743.1"/>
    </source>
</evidence>
<keyword evidence="3" id="KW-1185">Reference proteome</keyword>
<keyword evidence="1" id="KW-0472">Membrane</keyword>
<organism evidence="2 3">
    <name type="scientific">Candidatus Enterococcus myersii</name>
    <dbReference type="NCBI Taxonomy" id="2815322"/>
    <lineage>
        <taxon>Bacteria</taxon>
        <taxon>Bacillati</taxon>
        <taxon>Bacillota</taxon>
        <taxon>Bacilli</taxon>
        <taxon>Lactobacillales</taxon>
        <taxon>Enterococcaceae</taxon>
        <taxon>Enterococcus</taxon>
    </lineage>
</organism>